<keyword evidence="2" id="KW-0436">Ligase</keyword>
<reference evidence="2 3" key="1">
    <citation type="submission" date="2010-01" db="EMBL/GenBank/DDBJ databases">
        <authorList>
            <person name="Muzny D."/>
            <person name="Qin X."/>
            <person name="Deng J."/>
            <person name="Jiang H."/>
            <person name="Liu Y."/>
            <person name="Qu J."/>
            <person name="Song X.-Z."/>
            <person name="Zhang L."/>
            <person name="Thornton R."/>
            <person name="Coyle M."/>
            <person name="Francisco L."/>
            <person name="Jackson L."/>
            <person name="Javaid M."/>
            <person name="Korchina V."/>
            <person name="Kovar C."/>
            <person name="Mata R."/>
            <person name="Mathew T."/>
            <person name="Ngo R."/>
            <person name="Nguyen L."/>
            <person name="Nguyen N."/>
            <person name="Okwuonu G."/>
            <person name="Ongeri F."/>
            <person name="Pham C."/>
            <person name="Simmons D."/>
            <person name="Wilczek-Boney K."/>
            <person name="Hale W."/>
            <person name="Jakkamsetti A."/>
            <person name="Pham P."/>
            <person name="Ruth R."/>
            <person name="San Lucas F."/>
            <person name="Warren J."/>
            <person name="Zhang J."/>
            <person name="Zhao Z."/>
            <person name="Zhou C."/>
            <person name="Zhu D."/>
            <person name="Lee S."/>
            <person name="Bess C."/>
            <person name="Blankenburg K."/>
            <person name="Forbes L."/>
            <person name="Fu Q."/>
            <person name="Gubbala S."/>
            <person name="Hirani K."/>
            <person name="Jayaseelan J.C."/>
            <person name="Lara F."/>
            <person name="Munidasa M."/>
            <person name="Palculict T."/>
            <person name="Patil S."/>
            <person name="Pu L.-L."/>
            <person name="Saada N."/>
            <person name="Tang L."/>
            <person name="Weissenberger G."/>
            <person name="Zhu Y."/>
            <person name="Hemphill L."/>
            <person name="Shang Y."/>
            <person name="Youmans B."/>
            <person name="Ayvaz T."/>
            <person name="Ross M."/>
            <person name="Santibanez J."/>
            <person name="Aqrawi P."/>
            <person name="Gross S."/>
            <person name="Joshi V."/>
            <person name="Fowler G."/>
            <person name="Nazareth L."/>
            <person name="Reid J."/>
            <person name="Worley K."/>
            <person name="Petrosino J."/>
            <person name="Highlander S."/>
            <person name="Gibbs R."/>
        </authorList>
    </citation>
    <scope>NUCLEOTIDE SEQUENCE [LARGE SCALE GENOMIC DNA]</scope>
    <source>
        <strain evidence="2 3">DSM 4582</strain>
    </source>
</reference>
<dbReference type="EC" id="6.3.5.2" evidence="2"/>
<dbReference type="PANTHER" id="PTHR42695">
    <property type="entry name" value="GLUTAMINE AMIDOTRANSFERASE YLR126C-RELATED"/>
    <property type="match status" value="1"/>
</dbReference>
<dbReference type="PANTHER" id="PTHR42695:SF5">
    <property type="entry name" value="GLUTAMINE AMIDOTRANSFERASE YLR126C-RELATED"/>
    <property type="match status" value="1"/>
</dbReference>
<dbReference type="AlphaFoldDB" id="D4E1D3"/>
<dbReference type="InterPro" id="IPR029062">
    <property type="entry name" value="Class_I_gatase-like"/>
</dbReference>
<dbReference type="STRING" id="667129.HMPREF0758_1907"/>
<evidence type="ECO:0000313" key="3">
    <source>
        <dbReference type="Proteomes" id="UP000005723"/>
    </source>
</evidence>
<dbReference type="Pfam" id="PF00117">
    <property type="entry name" value="GATase"/>
    <property type="match status" value="1"/>
</dbReference>
<evidence type="ECO:0000313" key="2">
    <source>
        <dbReference type="EMBL" id="EFE96478.1"/>
    </source>
</evidence>
<comment type="caution">
    <text evidence="2">The sequence shown here is derived from an EMBL/GenBank/DDBJ whole genome shotgun (WGS) entry which is preliminary data.</text>
</comment>
<proteinExistence type="predicted"/>
<dbReference type="NCBIfam" id="NF006562">
    <property type="entry name" value="PRK09065.1"/>
    <property type="match status" value="1"/>
</dbReference>
<dbReference type="EMBL" id="ADBY01000032">
    <property type="protein sequence ID" value="EFE96478.1"/>
    <property type="molecule type" value="Genomic_DNA"/>
</dbReference>
<organism evidence="2 3">
    <name type="scientific">Serratia odorifera DSM 4582</name>
    <dbReference type="NCBI Taxonomy" id="667129"/>
    <lineage>
        <taxon>Bacteria</taxon>
        <taxon>Pseudomonadati</taxon>
        <taxon>Pseudomonadota</taxon>
        <taxon>Gammaproteobacteria</taxon>
        <taxon>Enterobacterales</taxon>
        <taxon>Yersiniaceae</taxon>
        <taxon>Serratia</taxon>
    </lineage>
</organism>
<dbReference type="Gene3D" id="3.40.50.880">
    <property type="match status" value="1"/>
</dbReference>
<dbReference type="PROSITE" id="PS51273">
    <property type="entry name" value="GATASE_TYPE_1"/>
    <property type="match status" value="1"/>
</dbReference>
<dbReference type="GO" id="GO:0005829">
    <property type="term" value="C:cytosol"/>
    <property type="evidence" value="ECO:0007669"/>
    <property type="project" value="TreeGrafter"/>
</dbReference>
<dbReference type="GO" id="GO:0003922">
    <property type="term" value="F:GMP synthase (glutamine-hydrolyzing) activity"/>
    <property type="evidence" value="ECO:0007669"/>
    <property type="project" value="UniProtKB-EC"/>
</dbReference>
<sequence>MEYEMKPLLLMQTGDAPEAIQQTQANFEQMFLQQGHIAAERLHIVHLPSGEQPQSPAAYCGVVITGSPAMVTERLPWSEQAAEWLRQAMAIRLPIFGVCYGHQLLADALGGEVGYLANGMEVGTLEIELLPAGANDRRLMMLPPRFKANLIHAQSVLTPPPGAEVLARSAADPHQILRYGDNALTTQFHPEFNGAIMHHYLSWLGDLQPDNLADYQQKQQQVSDTPFSQLLLQGFVVSLGAQQALAG</sequence>
<gene>
    <name evidence="2" type="primary">guaA</name>
    <name evidence="2" type="ORF">HMPREF0758_1907</name>
</gene>
<protein>
    <submittedName>
        <fullName evidence="2">Class I glutamine amidotransferase</fullName>
        <ecNumber evidence="2">6.3.5.2</ecNumber>
    </submittedName>
</protein>
<dbReference type="InterPro" id="IPR044992">
    <property type="entry name" value="ChyE-like"/>
</dbReference>
<dbReference type="GO" id="GO:0016740">
    <property type="term" value="F:transferase activity"/>
    <property type="evidence" value="ECO:0007669"/>
    <property type="project" value="UniProtKB-KW"/>
</dbReference>
<keyword evidence="2" id="KW-0808">Transferase</keyword>
<keyword evidence="2" id="KW-0315">Glutamine amidotransferase</keyword>
<dbReference type="CDD" id="cd01741">
    <property type="entry name" value="GATase1_1"/>
    <property type="match status" value="1"/>
</dbReference>
<dbReference type="InterPro" id="IPR017926">
    <property type="entry name" value="GATASE"/>
</dbReference>
<feature type="domain" description="Glutamine amidotransferase" evidence="1">
    <location>
        <begin position="43"/>
        <end position="194"/>
    </location>
</feature>
<dbReference type="Proteomes" id="UP000005723">
    <property type="component" value="Unassembled WGS sequence"/>
</dbReference>
<dbReference type="SUPFAM" id="SSF52317">
    <property type="entry name" value="Class I glutamine amidotransferase-like"/>
    <property type="match status" value="1"/>
</dbReference>
<accession>D4E1D3</accession>
<evidence type="ECO:0000259" key="1">
    <source>
        <dbReference type="Pfam" id="PF00117"/>
    </source>
</evidence>
<keyword evidence="3" id="KW-1185">Reference proteome</keyword>
<dbReference type="HOGENOM" id="CLU_054974_4_1_6"/>
<name>D4E1D3_SEROD</name>